<dbReference type="PANTHER" id="PTHR36838:SF4">
    <property type="entry name" value="AUXIN EFFLUX CARRIER FAMILY PROTEIN"/>
    <property type="match status" value="1"/>
</dbReference>
<keyword evidence="10" id="KW-1185">Reference proteome</keyword>
<evidence type="ECO:0000313" key="9">
    <source>
        <dbReference type="EMBL" id="MDA4846770.1"/>
    </source>
</evidence>
<name>A0ABT4VPY3_9HYPH</name>
<evidence type="ECO:0000256" key="4">
    <source>
        <dbReference type="ARBA" id="ARBA00022475"/>
    </source>
</evidence>
<keyword evidence="5 8" id="KW-0812">Transmembrane</keyword>
<keyword evidence="4" id="KW-1003">Cell membrane</keyword>
<evidence type="ECO:0000256" key="6">
    <source>
        <dbReference type="ARBA" id="ARBA00022989"/>
    </source>
</evidence>
<feature type="transmembrane region" description="Helical" evidence="8">
    <location>
        <begin position="164"/>
        <end position="182"/>
    </location>
</feature>
<accession>A0ABT4VPY3</accession>
<evidence type="ECO:0000256" key="3">
    <source>
        <dbReference type="ARBA" id="ARBA00022448"/>
    </source>
</evidence>
<keyword evidence="7 8" id="KW-0472">Membrane</keyword>
<organism evidence="9 10">
    <name type="scientific">Hoeflea poritis</name>
    <dbReference type="NCBI Taxonomy" id="2993659"/>
    <lineage>
        <taxon>Bacteria</taxon>
        <taxon>Pseudomonadati</taxon>
        <taxon>Pseudomonadota</taxon>
        <taxon>Alphaproteobacteria</taxon>
        <taxon>Hyphomicrobiales</taxon>
        <taxon>Rhizobiaceae</taxon>
        <taxon>Hoeflea</taxon>
    </lineage>
</organism>
<dbReference type="Pfam" id="PF03547">
    <property type="entry name" value="Mem_trans"/>
    <property type="match status" value="1"/>
</dbReference>
<proteinExistence type="inferred from homology"/>
<sequence length="311" mass="33623">MLPIFESILPIFLIVLLGVVLKRLPIVDRNVWHGLEEVGYYVLFPALLFLTLYRADFSGLELTEASIGTFATMAIMFALMLALWPLMKRNGVSGAAYSTVFQTATRWNGFIALAVAAKLYGDTGLALTALVMALVIIPINFGNVAMLVWFVSPSRDMRMLAWRVVTNPLILSSIAGIAFHYFEIPIYAPLEQAVDLIASAALGMGLLMVGAGLRIRDTVRPKPIAVLPVVLKLLLYPAILTTICWWAGARGEALVILAICGSVPTAMNGYLLARQMGGDATLYATVATLQTAAAFFTIPLVIYVAGYFASG</sequence>
<feature type="transmembrane region" description="Helical" evidence="8">
    <location>
        <begin position="67"/>
        <end position="87"/>
    </location>
</feature>
<comment type="similarity">
    <text evidence="2">Belongs to the auxin efflux carrier (TC 2.A.69) family.</text>
</comment>
<feature type="transmembrane region" description="Helical" evidence="8">
    <location>
        <begin position="225"/>
        <end position="248"/>
    </location>
</feature>
<dbReference type="InterPro" id="IPR038770">
    <property type="entry name" value="Na+/solute_symporter_sf"/>
</dbReference>
<evidence type="ECO:0000256" key="8">
    <source>
        <dbReference type="SAM" id="Phobius"/>
    </source>
</evidence>
<feature type="transmembrane region" description="Helical" evidence="8">
    <location>
        <begin position="7"/>
        <end position="26"/>
    </location>
</feature>
<feature type="transmembrane region" description="Helical" evidence="8">
    <location>
        <begin position="280"/>
        <end position="309"/>
    </location>
</feature>
<dbReference type="EMBL" id="JAPJZH010000009">
    <property type="protein sequence ID" value="MDA4846770.1"/>
    <property type="molecule type" value="Genomic_DNA"/>
</dbReference>
<protein>
    <submittedName>
        <fullName evidence="9">AEC family transporter</fullName>
    </submittedName>
</protein>
<reference evidence="9" key="1">
    <citation type="submission" date="2022-11" db="EMBL/GenBank/DDBJ databases">
        <title>Hoeflea poritis sp. nov., isolated from scleractinian coral Porites lutea.</title>
        <authorList>
            <person name="Zhang G."/>
            <person name="Wei Q."/>
            <person name="Cai L."/>
        </authorList>
    </citation>
    <scope>NUCLEOTIDE SEQUENCE</scope>
    <source>
        <strain evidence="9">E7-10</strain>
    </source>
</reference>
<dbReference type="InterPro" id="IPR004776">
    <property type="entry name" value="Mem_transp_PIN-like"/>
</dbReference>
<gene>
    <name evidence="9" type="ORF">OOZ53_15520</name>
</gene>
<keyword evidence="3" id="KW-0813">Transport</keyword>
<feature type="transmembrane region" description="Helical" evidence="8">
    <location>
        <begin position="125"/>
        <end position="152"/>
    </location>
</feature>
<evidence type="ECO:0000313" key="10">
    <source>
        <dbReference type="Proteomes" id="UP001148313"/>
    </source>
</evidence>
<feature type="transmembrane region" description="Helical" evidence="8">
    <location>
        <begin position="254"/>
        <end position="273"/>
    </location>
</feature>
<evidence type="ECO:0000256" key="1">
    <source>
        <dbReference type="ARBA" id="ARBA00004651"/>
    </source>
</evidence>
<dbReference type="RefSeq" id="WP_271090562.1">
    <property type="nucleotide sequence ID" value="NZ_JAPJZH010000009.1"/>
</dbReference>
<comment type="subcellular location">
    <subcellularLocation>
        <location evidence="1">Cell membrane</location>
        <topology evidence="1">Multi-pass membrane protein</topology>
    </subcellularLocation>
</comment>
<feature type="transmembrane region" description="Helical" evidence="8">
    <location>
        <begin position="38"/>
        <end position="55"/>
    </location>
</feature>
<dbReference type="PANTHER" id="PTHR36838">
    <property type="entry name" value="AUXIN EFFLUX CARRIER FAMILY PROTEIN"/>
    <property type="match status" value="1"/>
</dbReference>
<evidence type="ECO:0000256" key="5">
    <source>
        <dbReference type="ARBA" id="ARBA00022692"/>
    </source>
</evidence>
<comment type="caution">
    <text evidence="9">The sequence shown here is derived from an EMBL/GenBank/DDBJ whole genome shotgun (WGS) entry which is preliminary data.</text>
</comment>
<evidence type="ECO:0000256" key="2">
    <source>
        <dbReference type="ARBA" id="ARBA00010145"/>
    </source>
</evidence>
<keyword evidence="6 8" id="KW-1133">Transmembrane helix</keyword>
<evidence type="ECO:0000256" key="7">
    <source>
        <dbReference type="ARBA" id="ARBA00023136"/>
    </source>
</evidence>
<dbReference type="Gene3D" id="1.20.1530.20">
    <property type="match status" value="1"/>
</dbReference>
<dbReference type="Proteomes" id="UP001148313">
    <property type="component" value="Unassembled WGS sequence"/>
</dbReference>
<feature type="transmembrane region" description="Helical" evidence="8">
    <location>
        <begin position="194"/>
        <end position="213"/>
    </location>
</feature>